<evidence type="ECO:0000256" key="5">
    <source>
        <dbReference type="ARBA" id="ARBA00023315"/>
    </source>
</evidence>
<dbReference type="InterPro" id="IPR002123">
    <property type="entry name" value="Plipid/glycerol_acylTrfase"/>
</dbReference>
<evidence type="ECO:0000313" key="8">
    <source>
        <dbReference type="Proteomes" id="UP000195447"/>
    </source>
</evidence>
<reference evidence="8" key="1">
    <citation type="submission" date="2017-04" db="EMBL/GenBank/DDBJ databases">
        <title>Function of individual gut microbiota members based on whole genome sequencing of pure cultures obtained from chicken caecum.</title>
        <authorList>
            <person name="Medvecky M."/>
            <person name="Cejkova D."/>
            <person name="Polansky O."/>
            <person name="Karasova D."/>
            <person name="Kubasova T."/>
            <person name="Cizek A."/>
            <person name="Rychlik I."/>
        </authorList>
    </citation>
    <scope>NUCLEOTIDE SEQUENCE [LARGE SCALE GENOMIC DNA]</scope>
    <source>
        <strain evidence="8">An178</strain>
    </source>
</reference>
<name>A0A1Y4LMS6_9FIRM</name>
<dbReference type="PANTHER" id="PTHR10434">
    <property type="entry name" value="1-ACYL-SN-GLYCEROL-3-PHOSPHATE ACYLTRANSFERASE"/>
    <property type="match status" value="1"/>
</dbReference>
<keyword evidence="3" id="KW-0808">Transferase</keyword>
<dbReference type="GO" id="GO:0003841">
    <property type="term" value="F:1-acylglycerol-3-phosphate O-acyltransferase activity"/>
    <property type="evidence" value="ECO:0007669"/>
    <property type="project" value="TreeGrafter"/>
</dbReference>
<dbReference type="Pfam" id="PF01553">
    <property type="entry name" value="Acyltransferase"/>
    <property type="match status" value="1"/>
</dbReference>
<keyword evidence="8" id="KW-1185">Reference proteome</keyword>
<dbReference type="EMBL" id="NFKM01000022">
    <property type="protein sequence ID" value="OUP57150.1"/>
    <property type="molecule type" value="Genomic_DNA"/>
</dbReference>
<sequence length="248" mass="28669">MMEDLPWQRPWFKERNLMKTSKIIRALPVLPVAWVSSKIYEKKSQLEAQVRLEKWSRFILKYLGYNLSVKGIETIPKEETIYFVSNHQGTLDPALVLASCPVHLAFISKKENETMPIFGRWARNIGTIHFDRESREGNVHMLREAARELKQKKNLLVFPEGTRSKGDTMNEFKAGALLPAYLSKATIVPVALKKAYTLDISSDHTKQLEIEYGKPIRASEYKKISQEDLAKELHDWIQSRIDISPEDK</sequence>
<evidence type="ECO:0000256" key="1">
    <source>
        <dbReference type="ARBA" id="ARBA00005189"/>
    </source>
</evidence>
<protein>
    <recommendedName>
        <fullName evidence="6">Phospholipid/glycerol acyltransferase domain-containing protein</fullName>
    </recommendedName>
</protein>
<keyword evidence="2" id="KW-0444">Lipid biosynthesis</keyword>
<gene>
    <name evidence="7" type="ORF">B5F14_09110</name>
</gene>
<proteinExistence type="predicted"/>
<keyword evidence="4" id="KW-0443">Lipid metabolism</keyword>
<dbReference type="GO" id="GO:0006654">
    <property type="term" value="P:phosphatidic acid biosynthetic process"/>
    <property type="evidence" value="ECO:0007669"/>
    <property type="project" value="TreeGrafter"/>
</dbReference>
<dbReference type="SUPFAM" id="SSF69593">
    <property type="entry name" value="Glycerol-3-phosphate (1)-acyltransferase"/>
    <property type="match status" value="1"/>
</dbReference>
<keyword evidence="5" id="KW-0012">Acyltransferase</keyword>
<evidence type="ECO:0000256" key="3">
    <source>
        <dbReference type="ARBA" id="ARBA00022679"/>
    </source>
</evidence>
<dbReference type="AlphaFoldDB" id="A0A1Y4LMS6"/>
<evidence type="ECO:0000256" key="2">
    <source>
        <dbReference type="ARBA" id="ARBA00022516"/>
    </source>
</evidence>
<evidence type="ECO:0000259" key="6">
    <source>
        <dbReference type="SMART" id="SM00563"/>
    </source>
</evidence>
<comment type="caution">
    <text evidence="7">The sequence shown here is derived from an EMBL/GenBank/DDBJ whole genome shotgun (WGS) entry which is preliminary data.</text>
</comment>
<organism evidence="7 8">
    <name type="scientific">Faecalitalea cylindroides</name>
    <dbReference type="NCBI Taxonomy" id="39483"/>
    <lineage>
        <taxon>Bacteria</taxon>
        <taxon>Bacillati</taxon>
        <taxon>Bacillota</taxon>
        <taxon>Erysipelotrichia</taxon>
        <taxon>Erysipelotrichales</taxon>
        <taxon>Erysipelotrichaceae</taxon>
        <taxon>Faecalitalea</taxon>
    </lineage>
</organism>
<accession>A0A1Y4LMS6</accession>
<feature type="domain" description="Phospholipid/glycerol acyltransferase" evidence="6">
    <location>
        <begin position="81"/>
        <end position="195"/>
    </location>
</feature>
<dbReference type="CDD" id="cd07989">
    <property type="entry name" value="LPLAT_AGPAT-like"/>
    <property type="match status" value="1"/>
</dbReference>
<comment type="pathway">
    <text evidence="1">Lipid metabolism.</text>
</comment>
<dbReference type="SMART" id="SM00563">
    <property type="entry name" value="PlsC"/>
    <property type="match status" value="1"/>
</dbReference>
<dbReference type="Proteomes" id="UP000195447">
    <property type="component" value="Unassembled WGS sequence"/>
</dbReference>
<evidence type="ECO:0000313" key="7">
    <source>
        <dbReference type="EMBL" id="OUP57150.1"/>
    </source>
</evidence>
<dbReference type="PANTHER" id="PTHR10434:SF64">
    <property type="entry name" value="1-ACYL-SN-GLYCEROL-3-PHOSPHATE ACYLTRANSFERASE-RELATED"/>
    <property type="match status" value="1"/>
</dbReference>
<evidence type="ECO:0000256" key="4">
    <source>
        <dbReference type="ARBA" id="ARBA00023098"/>
    </source>
</evidence>